<feature type="compositionally biased region" description="Low complexity" evidence="4">
    <location>
        <begin position="237"/>
        <end position="247"/>
    </location>
</feature>
<evidence type="ECO:0000256" key="2">
    <source>
        <dbReference type="ARBA" id="ARBA00023043"/>
    </source>
</evidence>
<protein>
    <submittedName>
        <fullName evidence="5">Uncharacterized protein</fullName>
    </submittedName>
</protein>
<dbReference type="InterPro" id="IPR002110">
    <property type="entry name" value="Ankyrin_rpt"/>
</dbReference>
<name>A0AAW1SRH3_9CHLO</name>
<comment type="caution">
    <text evidence="5">The sequence shown here is derived from an EMBL/GenBank/DDBJ whole genome shotgun (WGS) entry which is preliminary data.</text>
</comment>
<feature type="region of interest" description="Disordered" evidence="4">
    <location>
        <begin position="213"/>
        <end position="285"/>
    </location>
</feature>
<evidence type="ECO:0000256" key="3">
    <source>
        <dbReference type="PROSITE-ProRule" id="PRU00023"/>
    </source>
</evidence>
<dbReference type="Gene3D" id="1.25.40.20">
    <property type="entry name" value="Ankyrin repeat-containing domain"/>
    <property type="match status" value="1"/>
</dbReference>
<evidence type="ECO:0000256" key="1">
    <source>
        <dbReference type="ARBA" id="ARBA00022737"/>
    </source>
</evidence>
<dbReference type="PROSITE" id="PS50297">
    <property type="entry name" value="ANK_REP_REGION"/>
    <property type="match status" value="2"/>
</dbReference>
<dbReference type="PANTHER" id="PTHR24198">
    <property type="entry name" value="ANKYRIN REPEAT AND PROTEIN KINASE DOMAIN-CONTAINING PROTEIN"/>
    <property type="match status" value="1"/>
</dbReference>
<feature type="repeat" description="ANK" evidence="3">
    <location>
        <begin position="82"/>
        <end position="114"/>
    </location>
</feature>
<evidence type="ECO:0000313" key="6">
    <source>
        <dbReference type="Proteomes" id="UP001485043"/>
    </source>
</evidence>
<feature type="compositionally biased region" description="Acidic residues" evidence="4">
    <location>
        <begin position="221"/>
        <end position="230"/>
    </location>
</feature>
<keyword evidence="2 3" id="KW-0040">ANK repeat</keyword>
<keyword evidence="6" id="KW-1185">Reference proteome</keyword>
<organism evidence="5 6">
    <name type="scientific">Apatococcus fuscideae</name>
    <dbReference type="NCBI Taxonomy" id="2026836"/>
    <lineage>
        <taxon>Eukaryota</taxon>
        <taxon>Viridiplantae</taxon>
        <taxon>Chlorophyta</taxon>
        <taxon>core chlorophytes</taxon>
        <taxon>Trebouxiophyceae</taxon>
        <taxon>Chlorellales</taxon>
        <taxon>Chlorellaceae</taxon>
        <taxon>Apatococcus</taxon>
    </lineage>
</organism>
<dbReference type="GO" id="GO:0005737">
    <property type="term" value="C:cytoplasm"/>
    <property type="evidence" value="ECO:0007669"/>
    <property type="project" value="TreeGrafter"/>
</dbReference>
<evidence type="ECO:0000256" key="4">
    <source>
        <dbReference type="SAM" id="MobiDB-lite"/>
    </source>
</evidence>
<keyword evidence="1" id="KW-0677">Repeat</keyword>
<accession>A0AAW1SRH3</accession>
<dbReference type="Proteomes" id="UP001485043">
    <property type="component" value="Unassembled WGS sequence"/>
</dbReference>
<dbReference type="EMBL" id="JALJOV010001062">
    <property type="protein sequence ID" value="KAK9855446.1"/>
    <property type="molecule type" value="Genomic_DNA"/>
</dbReference>
<feature type="repeat" description="ANK" evidence="3">
    <location>
        <begin position="115"/>
        <end position="147"/>
    </location>
</feature>
<dbReference type="InterPro" id="IPR036770">
    <property type="entry name" value="Ankyrin_rpt-contain_sf"/>
</dbReference>
<dbReference type="PANTHER" id="PTHR24198:SF165">
    <property type="entry name" value="ANKYRIN REPEAT-CONTAINING PROTEIN-RELATED"/>
    <property type="match status" value="1"/>
</dbReference>
<feature type="compositionally biased region" description="Basic residues" evidence="4">
    <location>
        <begin position="275"/>
        <end position="285"/>
    </location>
</feature>
<gene>
    <name evidence="5" type="ORF">WJX84_010035</name>
</gene>
<dbReference type="SUPFAM" id="SSF48403">
    <property type="entry name" value="Ankyrin repeat"/>
    <property type="match status" value="1"/>
</dbReference>
<proteinExistence type="predicted"/>
<dbReference type="AlphaFoldDB" id="A0AAW1SRH3"/>
<sequence>MAVTERGQVSGMPLGSRTPNALPLARESLDMILHWCHMAGQSRKPFRCPFRGAGHAGIVEMMWSRPASKSRLQAAHSSPLKPADSLLHWAVFSGNSEAIRGLLEAGAGLNTRGEQGNTALHLAASGSHVEAVKMLLSKGATTVARNCYNYKALQLARDPECIAAIQSVQANGQAGMDTLAQELAAEAAEHAQEAAVAQETPRARLAEIAAARAAEERRREEEDEAEDAAEEAERQRLAALQRAAEAAAEAKRIQEEEEAARKAEEETRLAAEARKKAKAAKKQKK</sequence>
<evidence type="ECO:0000313" key="5">
    <source>
        <dbReference type="EMBL" id="KAK9855446.1"/>
    </source>
</evidence>
<dbReference type="PROSITE" id="PS50088">
    <property type="entry name" value="ANK_REPEAT"/>
    <property type="match status" value="2"/>
</dbReference>
<dbReference type="SMART" id="SM00248">
    <property type="entry name" value="ANK"/>
    <property type="match status" value="2"/>
</dbReference>
<feature type="compositionally biased region" description="Basic and acidic residues" evidence="4">
    <location>
        <begin position="248"/>
        <end position="274"/>
    </location>
</feature>
<reference evidence="5 6" key="1">
    <citation type="journal article" date="2024" name="Nat. Commun.">
        <title>Phylogenomics reveals the evolutionary origins of lichenization in chlorophyte algae.</title>
        <authorList>
            <person name="Puginier C."/>
            <person name="Libourel C."/>
            <person name="Otte J."/>
            <person name="Skaloud P."/>
            <person name="Haon M."/>
            <person name="Grisel S."/>
            <person name="Petersen M."/>
            <person name="Berrin J.G."/>
            <person name="Delaux P.M."/>
            <person name="Dal Grande F."/>
            <person name="Keller J."/>
        </authorList>
    </citation>
    <scope>NUCLEOTIDE SEQUENCE [LARGE SCALE GENOMIC DNA]</scope>
    <source>
        <strain evidence="5 6">SAG 2523</strain>
    </source>
</reference>
<dbReference type="Pfam" id="PF12796">
    <property type="entry name" value="Ank_2"/>
    <property type="match status" value="1"/>
</dbReference>